<reference evidence="3 4" key="1">
    <citation type="submission" date="2014-03" db="EMBL/GenBank/DDBJ databases">
        <title>Bradyrhizobium valentinum sp. nov., isolated from effective nodules of Lupinus mariae-josephae, a lupine endemic of basic-lime soils in Eastern Spain.</title>
        <authorList>
            <person name="Duran D."/>
            <person name="Rey L."/>
            <person name="Navarro A."/>
            <person name="Busquets A."/>
            <person name="Imperial J."/>
            <person name="Ruiz-Argueso T."/>
        </authorList>
    </citation>
    <scope>NUCLEOTIDE SEQUENCE [LARGE SCALE GENOMIC DNA]</scope>
    <source>
        <strain evidence="3 4">CCBAU 23086</strain>
    </source>
</reference>
<evidence type="ECO:0000256" key="2">
    <source>
        <dbReference type="SAM" id="Phobius"/>
    </source>
</evidence>
<name>A0A0R3MX39_9BRAD</name>
<dbReference type="AlphaFoldDB" id="A0A0R3MX39"/>
<keyword evidence="2" id="KW-1133">Transmembrane helix</keyword>
<feature type="transmembrane region" description="Helical" evidence="2">
    <location>
        <begin position="50"/>
        <end position="71"/>
    </location>
</feature>
<gene>
    <name evidence="3" type="ORF">CQ14_00105</name>
</gene>
<evidence type="ECO:0000313" key="3">
    <source>
        <dbReference type="EMBL" id="KRR22751.1"/>
    </source>
</evidence>
<sequence>MSLSIPLLNKSRASGDRRGAGPQAAANGTDMVTPPKIPANDSLPPATRTVALWAGIFAALVVAVLSLPLVFSGPDQPEAAQPEPVLTPQNAVELCQQLFEEPREYLDDAARRRRWDLRHDACKMAFEANPANADLKAAYARNLPYEKKTEAIAMLREAASQGSAEAYFQLYEHHRSWDRGDLDKVPLVTRAEADQALRKAAELGHPAATSTLAALLGRGTTVRRDPAAARYWAERAVQARSATNGGLLVQLGSLLATSDKPDERARGLDILEKLNAPGHYQYGAKRELALAIRRDDPVRARTLLEEARQPDPGGAIVPLAEMLIAGEGGPSDPKRALSLLKGTRDSWMAKGMLGQLTLEGKLLSRDIQEAVNLIDRASTYDFDARMQVVRLLAEYPETRVNNPKGTLYYAVEAAELDEPGALAALIKLKLSANAQFQDRPGACKLIETAVSRGDQTMAQRLADCRAN</sequence>
<accession>A0A0R3MX39</accession>
<evidence type="ECO:0000256" key="1">
    <source>
        <dbReference type="SAM" id="MobiDB-lite"/>
    </source>
</evidence>
<evidence type="ECO:0008006" key="5">
    <source>
        <dbReference type="Google" id="ProtNLM"/>
    </source>
</evidence>
<organism evidence="3 4">
    <name type="scientific">Bradyrhizobium lablabi</name>
    <dbReference type="NCBI Taxonomy" id="722472"/>
    <lineage>
        <taxon>Bacteria</taxon>
        <taxon>Pseudomonadati</taxon>
        <taxon>Pseudomonadota</taxon>
        <taxon>Alphaproteobacteria</taxon>
        <taxon>Hyphomicrobiales</taxon>
        <taxon>Nitrobacteraceae</taxon>
        <taxon>Bradyrhizobium</taxon>
    </lineage>
</organism>
<dbReference type="Gene3D" id="1.25.40.10">
    <property type="entry name" value="Tetratricopeptide repeat domain"/>
    <property type="match status" value="1"/>
</dbReference>
<dbReference type="Pfam" id="PF08238">
    <property type="entry name" value="Sel1"/>
    <property type="match status" value="4"/>
</dbReference>
<dbReference type="EMBL" id="LLYB01000071">
    <property type="protein sequence ID" value="KRR22751.1"/>
    <property type="molecule type" value="Genomic_DNA"/>
</dbReference>
<dbReference type="Proteomes" id="UP000051660">
    <property type="component" value="Unassembled WGS sequence"/>
</dbReference>
<dbReference type="SUPFAM" id="SSF81901">
    <property type="entry name" value="HCP-like"/>
    <property type="match status" value="2"/>
</dbReference>
<protein>
    <recommendedName>
        <fullName evidence="5">TPR repeat</fullName>
    </recommendedName>
</protein>
<dbReference type="InterPro" id="IPR006597">
    <property type="entry name" value="Sel1-like"/>
</dbReference>
<dbReference type="PANTHER" id="PTHR11102:SF160">
    <property type="entry name" value="ERAD-ASSOCIATED E3 UBIQUITIN-PROTEIN LIGASE COMPONENT HRD3"/>
    <property type="match status" value="1"/>
</dbReference>
<dbReference type="InterPro" id="IPR050767">
    <property type="entry name" value="Sel1_AlgK"/>
</dbReference>
<proteinExistence type="predicted"/>
<evidence type="ECO:0000313" key="4">
    <source>
        <dbReference type="Proteomes" id="UP000051660"/>
    </source>
</evidence>
<keyword evidence="2" id="KW-0812">Transmembrane</keyword>
<dbReference type="PANTHER" id="PTHR11102">
    <property type="entry name" value="SEL-1-LIKE PROTEIN"/>
    <property type="match status" value="1"/>
</dbReference>
<comment type="caution">
    <text evidence="3">The sequence shown here is derived from an EMBL/GenBank/DDBJ whole genome shotgun (WGS) entry which is preliminary data.</text>
</comment>
<feature type="region of interest" description="Disordered" evidence="1">
    <location>
        <begin position="11"/>
        <end position="35"/>
    </location>
</feature>
<dbReference type="InterPro" id="IPR011990">
    <property type="entry name" value="TPR-like_helical_dom_sf"/>
</dbReference>
<keyword evidence="2" id="KW-0472">Membrane</keyword>